<evidence type="ECO:0000313" key="4">
    <source>
        <dbReference type="Proteomes" id="UP000004508"/>
    </source>
</evidence>
<organism evidence="3 4">
    <name type="scientific">Ktedonobacter racemifer DSM 44963</name>
    <dbReference type="NCBI Taxonomy" id="485913"/>
    <lineage>
        <taxon>Bacteria</taxon>
        <taxon>Bacillati</taxon>
        <taxon>Chloroflexota</taxon>
        <taxon>Ktedonobacteria</taxon>
        <taxon>Ktedonobacterales</taxon>
        <taxon>Ktedonobacteraceae</taxon>
        <taxon>Ktedonobacter</taxon>
    </lineage>
</organism>
<keyword evidence="4" id="KW-1185">Reference proteome</keyword>
<reference evidence="3 4" key="1">
    <citation type="journal article" date="2011" name="Stand. Genomic Sci.">
        <title>Non-contiguous finished genome sequence and contextual data of the filamentous soil bacterium Ktedonobacter racemifer type strain (SOSP1-21).</title>
        <authorList>
            <person name="Chang Y.J."/>
            <person name="Land M."/>
            <person name="Hauser L."/>
            <person name="Chertkov O."/>
            <person name="Del Rio T.G."/>
            <person name="Nolan M."/>
            <person name="Copeland A."/>
            <person name="Tice H."/>
            <person name="Cheng J.F."/>
            <person name="Lucas S."/>
            <person name="Han C."/>
            <person name="Goodwin L."/>
            <person name="Pitluck S."/>
            <person name="Ivanova N."/>
            <person name="Ovchinikova G."/>
            <person name="Pati A."/>
            <person name="Chen A."/>
            <person name="Palaniappan K."/>
            <person name="Mavromatis K."/>
            <person name="Liolios K."/>
            <person name="Brettin T."/>
            <person name="Fiebig A."/>
            <person name="Rohde M."/>
            <person name="Abt B."/>
            <person name="Goker M."/>
            <person name="Detter J.C."/>
            <person name="Woyke T."/>
            <person name="Bristow J."/>
            <person name="Eisen J.A."/>
            <person name="Markowitz V."/>
            <person name="Hugenholtz P."/>
            <person name="Kyrpides N.C."/>
            <person name="Klenk H.P."/>
            <person name="Lapidus A."/>
        </authorList>
    </citation>
    <scope>NUCLEOTIDE SEQUENCE [LARGE SCALE GENOMIC DNA]</scope>
    <source>
        <strain evidence="4">DSM 44963</strain>
    </source>
</reference>
<dbReference type="InterPro" id="IPR023393">
    <property type="entry name" value="START-like_dom_sf"/>
</dbReference>
<feature type="domain" description="Activator of Hsp90 ATPase homologue 1/2-like C-terminal" evidence="2">
    <location>
        <begin position="16"/>
        <end position="142"/>
    </location>
</feature>
<proteinExistence type="inferred from homology"/>
<dbReference type="eggNOG" id="COG3832">
    <property type="taxonomic scope" value="Bacteria"/>
</dbReference>
<name>D6U4R5_KTERA</name>
<dbReference type="SUPFAM" id="SSF55961">
    <property type="entry name" value="Bet v1-like"/>
    <property type="match status" value="1"/>
</dbReference>
<dbReference type="Pfam" id="PF08327">
    <property type="entry name" value="AHSA1"/>
    <property type="match status" value="1"/>
</dbReference>
<dbReference type="Gene3D" id="3.30.530.20">
    <property type="match status" value="1"/>
</dbReference>
<accession>D6U4R5</accession>
<dbReference type="InParanoid" id="D6U4R5"/>
<comment type="similarity">
    <text evidence="1">Belongs to the AHA1 family.</text>
</comment>
<dbReference type="Proteomes" id="UP000004508">
    <property type="component" value="Unassembled WGS sequence"/>
</dbReference>
<evidence type="ECO:0000259" key="2">
    <source>
        <dbReference type="Pfam" id="PF08327"/>
    </source>
</evidence>
<evidence type="ECO:0000256" key="1">
    <source>
        <dbReference type="ARBA" id="ARBA00006817"/>
    </source>
</evidence>
<sequence>MTETLTIYCDQFLPYTLAQVWKALTMSELIARWLMPNDFQLQVGHHFTFQNVPIPNVKFGGTVYCEVLGFEPERWLSFSWVDRGKENGLNSTVTWRLEPEGEGTHLYLEHAGFDPNHPLQHLGYQMMSKGWSRLLQHIADILAEEEK</sequence>
<gene>
    <name evidence="3" type="ORF">Krac_2221</name>
</gene>
<protein>
    <submittedName>
        <fullName evidence="3">Activator of Hsp90 ATPase 1 family protein</fullName>
    </submittedName>
</protein>
<dbReference type="STRING" id="485913.Krac_2221"/>
<dbReference type="EMBL" id="ADVG01000004">
    <property type="protein sequence ID" value="EFH81495.1"/>
    <property type="molecule type" value="Genomic_DNA"/>
</dbReference>
<comment type="caution">
    <text evidence="3">The sequence shown here is derived from an EMBL/GenBank/DDBJ whole genome shotgun (WGS) entry which is preliminary data.</text>
</comment>
<dbReference type="CDD" id="cd07814">
    <property type="entry name" value="SRPBCC_CalC_Aha1-like"/>
    <property type="match status" value="1"/>
</dbReference>
<dbReference type="FunCoup" id="D6U4R5">
    <property type="interactions" value="2"/>
</dbReference>
<evidence type="ECO:0000313" key="3">
    <source>
        <dbReference type="EMBL" id="EFH81495.1"/>
    </source>
</evidence>
<dbReference type="InterPro" id="IPR013538">
    <property type="entry name" value="ASHA1/2-like_C"/>
</dbReference>
<dbReference type="AlphaFoldDB" id="D6U4R5"/>
<dbReference type="OrthoDB" id="2355173at2"/>
<dbReference type="RefSeq" id="WP_007918899.1">
    <property type="nucleotide sequence ID" value="NZ_ADVG01000004.1"/>
</dbReference>